<reference evidence="1 2" key="2">
    <citation type="journal article" date="2022" name="Mol. Ecol. Resour.">
        <title>The genomes of chicory, endive, great burdock and yacon provide insights into Asteraceae paleo-polyploidization history and plant inulin production.</title>
        <authorList>
            <person name="Fan W."/>
            <person name="Wang S."/>
            <person name="Wang H."/>
            <person name="Wang A."/>
            <person name="Jiang F."/>
            <person name="Liu H."/>
            <person name="Zhao H."/>
            <person name="Xu D."/>
            <person name="Zhang Y."/>
        </authorList>
    </citation>
    <scope>NUCLEOTIDE SEQUENCE [LARGE SCALE GENOMIC DNA]</scope>
    <source>
        <strain evidence="2">cv. Punajuju</strain>
        <tissue evidence="1">Leaves</tissue>
    </source>
</reference>
<organism evidence="1 2">
    <name type="scientific">Cichorium intybus</name>
    <name type="common">Chicory</name>
    <dbReference type="NCBI Taxonomy" id="13427"/>
    <lineage>
        <taxon>Eukaryota</taxon>
        <taxon>Viridiplantae</taxon>
        <taxon>Streptophyta</taxon>
        <taxon>Embryophyta</taxon>
        <taxon>Tracheophyta</taxon>
        <taxon>Spermatophyta</taxon>
        <taxon>Magnoliopsida</taxon>
        <taxon>eudicotyledons</taxon>
        <taxon>Gunneridae</taxon>
        <taxon>Pentapetalae</taxon>
        <taxon>asterids</taxon>
        <taxon>campanulids</taxon>
        <taxon>Asterales</taxon>
        <taxon>Asteraceae</taxon>
        <taxon>Cichorioideae</taxon>
        <taxon>Cichorieae</taxon>
        <taxon>Cichoriinae</taxon>
        <taxon>Cichorium</taxon>
    </lineage>
</organism>
<dbReference type="Proteomes" id="UP001055811">
    <property type="component" value="Linkage Group LG01"/>
</dbReference>
<comment type="caution">
    <text evidence="1">The sequence shown here is derived from an EMBL/GenBank/DDBJ whole genome shotgun (WGS) entry which is preliminary data.</text>
</comment>
<proteinExistence type="predicted"/>
<evidence type="ECO:0000313" key="1">
    <source>
        <dbReference type="EMBL" id="KAI3787754.1"/>
    </source>
</evidence>
<gene>
    <name evidence="1" type="ORF">L2E82_00145</name>
</gene>
<keyword evidence="2" id="KW-1185">Reference proteome</keyword>
<evidence type="ECO:0000313" key="2">
    <source>
        <dbReference type="Proteomes" id="UP001055811"/>
    </source>
</evidence>
<reference evidence="2" key="1">
    <citation type="journal article" date="2022" name="Mol. Ecol. Resour.">
        <title>The genomes of chicory, endive, great burdock and yacon provide insights into Asteraceae palaeo-polyploidization history and plant inulin production.</title>
        <authorList>
            <person name="Fan W."/>
            <person name="Wang S."/>
            <person name="Wang H."/>
            <person name="Wang A."/>
            <person name="Jiang F."/>
            <person name="Liu H."/>
            <person name="Zhao H."/>
            <person name="Xu D."/>
            <person name="Zhang Y."/>
        </authorList>
    </citation>
    <scope>NUCLEOTIDE SEQUENCE [LARGE SCALE GENOMIC DNA]</scope>
    <source>
        <strain evidence="2">cv. Punajuju</strain>
    </source>
</reference>
<sequence length="292" mass="32698">MYQGLQSCLEPQGIESSSVLRQTLSPPPPLPPPKIQELDNSRGKNSGWSFLKVLENSSMASKNLEESDEVYVHPMVKRSASALSTKSLEMCTESLGSETGSEVSESGDEFCPLSMEERERVRGIQRSKYPNFDRKIRRSDFPPPLTSISGSDGTVKVRHHREGGRLVIKAVSFSNCGAKFQTERTNGRLKLSLFKDCSAIYERERVEMEQYEEGSEVESDDDDEEEEEVAVAAVEEEEEEEGGVGGCWRWDMDGNRWKVVGNGELRRPTRCKEGGNENKVFANWGSSWVAIS</sequence>
<name>A0ACB9GWA4_CICIN</name>
<accession>A0ACB9GWA4</accession>
<protein>
    <submittedName>
        <fullName evidence="1">Uncharacterized protein</fullName>
    </submittedName>
</protein>
<dbReference type="EMBL" id="CM042009">
    <property type="protein sequence ID" value="KAI3787754.1"/>
    <property type="molecule type" value="Genomic_DNA"/>
</dbReference>